<organism evidence="2 3">
    <name type="scientific">Streptomyces luteireticuli</name>
    <dbReference type="NCBI Taxonomy" id="173858"/>
    <lineage>
        <taxon>Bacteria</taxon>
        <taxon>Bacillati</taxon>
        <taxon>Actinomycetota</taxon>
        <taxon>Actinomycetes</taxon>
        <taxon>Kitasatosporales</taxon>
        <taxon>Streptomycetaceae</taxon>
        <taxon>Streptomyces</taxon>
    </lineage>
</organism>
<evidence type="ECO:0000313" key="3">
    <source>
        <dbReference type="Proteomes" id="UP001500879"/>
    </source>
</evidence>
<accession>A0ABP3IYC2</accession>
<sequence length="121" mass="12736">MEGPSAPIPTPQWVPHGPQFRAAAGNSGQAAQAPPDRRASSAFRAPLDGLRTVPGAVRARHTHSKRPWLRALPRRPRWTQARASSLSEHETARPAARTTAGAVAFLAGHATQKVSTGAALG</sequence>
<feature type="compositionally biased region" description="Low complexity" evidence="1">
    <location>
        <begin position="22"/>
        <end position="33"/>
    </location>
</feature>
<keyword evidence="3" id="KW-1185">Reference proteome</keyword>
<feature type="compositionally biased region" description="Basic residues" evidence="1">
    <location>
        <begin position="58"/>
        <end position="77"/>
    </location>
</feature>
<gene>
    <name evidence="2" type="ORF">GCM10010357_63170</name>
</gene>
<dbReference type="EMBL" id="BAAABX010000071">
    <property type="protein sequence ID" value="GAA0432995.1"/>
    <property type="molecule type" value="Genomic_DNA"/>
</dbReference>
<feature type="compositionally biased region" description="Pro residues" evidence="1">
    <location>
        <begin position="1"/>
        <end position="12"/>
    </location>
</feature>
<evidence type="ECO:0000313" key="2">
    <source>
        <dbReference type="EMBL" id="GAA0432995.1"/>
    </source>
</evidence>
<evidence type="ECO:0000256" key="1">
    <source>
        <dbReference type="SAM" id="MobiDB-lite"/>
    </source>
</evidence>
<name>A0ABP3IYC2_9ACTN</name>
<protein>
    <submittedName>
        <fullName evidence="2">Uncharacterized protein</fullName>
    </submittedName>
</protein>
<feature type="region of interest" description="Disordered" evidence="1">
    <location>
        <begin position="1"/>
        <end position="95"/>
    </location>
</feature>
<reference evidence="3" key="1">
    <citation type="journal article" date="2019" name="Int. J. Syst. Evol. Microbiol.">
        <title>The Global Catalogue of Microorganisms (GCM) 10K type strain sequencing project: providing services to taxonomists for standard genome sequencing and annotation.</title>
        <authorList>
            <consortium name="The Broad Institute Genomics Platform"/>
            <consortium name="The Broad Institute Genome Sequencing Center for Infectious Disease"/>
            <person name="Wu L."/>
            <person name="Ma J."/>
        </authorList>
    </citation>
    <scope>NUCLEOTIDE SEQUENCE [LARGE SCALE GENOMIC DNA]</scope>
    <source>
        <strain evidence="3">JCM 4788</strain>
    </source>
</reference>
<dbReference type="Proteomes" id="UP001500879">
    <property type="component" value="Unassembled WGS sequence"/>
</dbReference>
<proteinExistence type="predicted"/>
<comment type="caution">
    <text evidence="2">The sequence shown here is derived from an EMBL/GenBank/DDBJ whole genome shotgun (WGS) entry which is preliminary data.</text>
</comment>